<proteinExistence type="predicted"/>
<evidence type="ECO:0000256" key="1">
    <source>
        <dbReference type="SAM" id="MobiDB-lite"/>
    </source>
</evidence>
<dbReference type="Proteomes" id="UP000298138">
    <property type="component" value="Unassembled WGS sequence"/>
</dbReference>
<keyword evidence="4" id="KW-1185">Reference proteome</keyword>
<dbReference type="InParanoid" id="A0A4S2MWQ8"/>
<reference evidence="3 4" key="1">
    <citation type="submission" date="2019-04" db="EMBL/GenBank/DDBJ databases">
        <title>Comparative genomics and transcriptomics to analyze fruiting body development in filamentous ascomycetes.</title>
        <authorList>
            <consortium name="DOE Joint Genome Institute"/>
            <person name="Lutkenhaus R."/>
            <person name="Traeger S."/>
            <person name="Breuer J."/>
            <person name="Kuo A."/>
            <person name="Lipzen A."/>
            <person name="Pangilinan J."/>
            <person name="Dilworth D."/>
            <person name="Sandor L."/>
            <person name="Poggeler S."/>
            <person name="Barry K."/>
            <person name="Grigoriev I.V."/>
            <person name="Nowrousian M."/>
        </authorList>
    </citation>
    <scope>NUCLEOTIDE SEQUENCE [LARGE SCALE GENOMIC DNA]</scope>
    <source>
        <strain evidence="3 4">CBS 389.68</strain>
    </source>
</reference>
<feature type="region of interest" description="Disordered" evidence="1">
    <location>
        <begin position="119"/>
        <end position="174"/>
    </location>
</feature>
<name>A0A4S2MWQ8_9PEZI</name>
<sequence length="1040" mass="112251">MHPTPWTLTSAAMDIQHTPDRVFIRTDGASGVINNSHLGGPYSLGRAFAQGFLEGLSKDGAHGVHAPPAQPGAPGCNISVDLKPLHNRGISVQVIQPAARTPIEVAGGKLLQLSSCGGDGAEGGRGGDGAKGKRGRDGTHADQYTDATDGSRGGNGGDAGNGSHGGAGGDGGMIEIFVDDQDTNLLSAVYAESRGGRGGDAGENGMPGKGGDGGRGGDGYEWSQFAGRDDNNTEIYVRKSRPPGNGGRGGKSGRLSSFVPLPGPGGRAGEIKWVVRYPGQGPLVYPSRYDFRLEGFQLSDENNDGVFEPGEHVFVHNIRVTNVGGMPTPSSWDIPVAISPTPWLSVAGATVSEKQRTLFLPRSIQPGETVTLVGSLKAMIQPPTAPSVNQSLRIKQELKLQVTMPGLEMQLPGFQYAIQFEIKYPVEVTLDANNLTAAPQNSQLKCTWRITNNSNQPLGHDSPSKRRVIVGAIGKSHLTLYQPSPSSGPNVSRELSFIPPSSTITLTEHATISPTAPTYSKTIIDIAVLLTPPPLPSFPLLEPKEVQLARHTIQVATRYVYQQDSDYLLLANNSVNGDHINQFTNFVKSHLNSNVDTWNVSLYGGLSLPTLINTSIPGQPILEGQNVLDAYPGKTIVMFGNAFSFFEHGERRIWQLCDPIKMHNLLRRGSQLVILAPEGFDNAGCRKWLDGVVFPPAVKEGDGDVFKAYDTTRPTELKSVKHLVKTLKHRLIKQQPEPNPQASSTHVYTLPPPCVLPGLSKPKALHRLATKTQKQLRRLFPGERFLIIPRLDPMKLMLLHGTSHHTRIHLIPLTTRSIPSYPIIASLSLTRRLQLQNPELYFPSSSTTSATEKKNISLISSTCTLDPETRDNIAASITTTLATELTRFLSTAAWPDTLVPRFSSSPSVDAFLQTHLPALSRFLSFHSSSPSPSPTLIPPLLTLLTPPPPRINLITLFRRDARARKFILAAVKQRFPVLEIVGEPRGVRDDGVVAVEGKVMGEGEWRGREEMGGRGRERGGREGVGGRGAVWERLIVGVGE</sequence>
<dbReference type="Pfam" id="PF25560">
    <property type="entry name" value="DUF7932"/>
    <property type="match status" value="1"/>
</dbReference>
<feature type="domain" description="DUF7932" evidence="2">
    <location>
        <begin position="291"/>
        <end position="424"/>
    </location>
</feature>
<organism evidence="3 4">
    <name type="scientific">Ascodesmis nigricans</name>
    <dbReference type="NCBI Taxonomy" id="341454"/>
    <lineage>
        <taxon>Eukaryota</taxon>
        <taxon>Fungi</taxon>
        <taxon>Dikarya</taxon>
        <taxon>Ascomycota</taxon>
        <taxon>Pezizomycotina</taxon>
        <taxon>Pezizomycetes</taxon>
        <taxon>Pezizales</taxon>
        <taxon>Ascodesmidaceae</taxon>
        <taxon>Ascodesmis</taxon>
    </lineage>
</organism>
<evidence type="ECO:0000313" key="4">
    <source>
        <dbReference type="Proteomes" id="UP000298138"/>
    </source>
</evidence>
<dbReference type="InterPro" id="IPR057692">
    <property type="entry name" value="DUF7932"/>
</dbReference>
<gene>
    <name evidence="3" type="ORF">EX30DRAFT_364049</name>
</gene>
<dbReference type="OrthoDB" id="5319158at2759"/>
<evidence type="ECO:0000313" key="3">
    <source>
        <dbReference type="EMBL" id="TGZ81003.1"/>
    </source>
</evidence>
<feature type="compositionally biased region" description="Gly residues" evidence="1">
    <location>
        <begin position="196"/>
        <end position="219"/>
    </location>
</feature>
<feature type="compositionally biased region" description="Gly residues" evidence="1">
    <location>
        <begin position="151"/>
        <end position="172"/>
    </location>
</feature>
<protein>
    <recommendedName>
        <fullName evidence="2">DUF7932 domain-containing protein</fullName>
    </recommendedName>
</protein>
<evidence type="ECO:0000259" key="2">
    <source>
        <dbReference type="Pfam" id="PF25560"/>
    </source>
</evidence>
<feature type="compositionally biased region" description="Basic and acidic residues" evidence="1">
    <location>
        <begin position="128"/>
        <end position="140"/>
    </location>
</feature>
<dbReference type="EMBL" id="ML220121">
    <property type="protein sequence ID" value="TGZ81003.1"/>
    <property type="molecule type" value="Genomic_DNA"/>
</dbReference>
<accession>A0A4S2MWQ8</accession>
<dbReference type="AlphaFoldDB" id="A0A4S2MWQ8"/>
<dbReference type="STRING" id="341454.A0A4S2MWQ8"/>
<feature type="region of interest" description="Disordered" evidence="1">
    <location>
        <begin position="193"/>
        <end position="261"/>
    </location>
</feature>